<feature type="transmembrane region" description="Helical" evidence="6">
    <location>
        <begin position="137"/>
        <end position="155"/>
    </location>
</feature>
<feature type="transmembrane region" description="Helical" evidence="6">
    <location>
        <begin position="225"/>
        <end position="245"/>
    </location>
</feature>
<evidence type="ECO:0000256" key="6">
    <source>
        <dbReference type="SAM" id="Phobius"/>
    </source>
</evidence>
<feature type="transmembrane region" description="Helical" evidence="6">
    <location>
        <begin position="386"/>
        <end position="403"/>
    </location>
</feature>
<dbReference type="Proteomes" id="UP001337655">
    <property type="component" value="Unassembled WGS sequence"/>
</dbReference>
<dbReference type="PANTHER" id="PTHR23502:SF2">
    <property type="entry name" value="TRANSPORTER, PUTATIVE (AFU_ORTHOLOGUE AFUA_2G08910)-RELATED"/>
    <property type="match status" value="1"/>
</dbReference>
<dbReference type="GO" id="GO:0005886">
    <property type="term" value="C:plasma membrane"/>
    <property type="evidence" value="ECO:0007669"/>
    <property type="project" value="TreeGrafter"/>
</dbReference>
<sequence length="516" mass="56532">METKTSGTVHLHRNEDGSGEKTTVLAEHNEVVHRTNTGDIYVTRNGIELVPTPSTDPNDPLNWPLYWKLLVLLNVCCSGLMVAFCAAGIIPGFGQIAEAYDVSINKVSYLVSVNVLWLALGPIVWAPLCDTYGRRPIYLTAMVITLVASIACAVAKSYGVQVFTRMLQGFGASGAIAVGAGSIADVFFLHERGLYNGIWIATSQSGPFVSPMILGVVIENLGWRWSLWVMVIFAGAFLVLMFCFLPETLYVRHLDADAIEQNATPKERKRLFAQTSFARISPKPISFLEFFRPLYMLKYPSVGLIAFSWCVGVALPDIGISNIVPLAFGGVYGWGPSAQGLSNAGFLVGCAIGELFAGKVSDLYIRWRLKRNGGVFIPEMRLHPMIPGLILMPFGLAGFGICVEHKTHWMGPVSMMAITIFGYQQLVSLGMAYGIDCYKPQAPYVAAAMVFCRQLFGFTVNYWLLPWVENSGFQNSYIAQACVLAFAACGPVVALMVWGQKWREARPVPKGFGTSQ</sequence>
<dbReference type="Pfam" id="PF07690">
    <property type="entry name" value="MFS_1"/>
    <property type="match status" value="1"/>
</dbReference>
<organism evidence="8 9">
    <name type="scientific">Saxophila tyrrhenica</name>
    <dbReference type="NCBI Taxonomy" id="1690608"/>
    <lineage>
        <taxon>Eukaryota</taxon>
        <taxon>Fungi</taxon>
        <taxon>Dikarya</taxon>
        <taxon>Ascomycota</taxon>
        <taxon>Pezizomycotina</taxon>
        <taxon>Dothideomycetes</taxon>
        <taxon>Dothideomycetidae</taxon>
        <taxon>Mycosphaerellales</taxon>
        <taxon>Extremaceae</taxon>
        <taxon>Saxophila</taxon>
    </lineage>
</organism>
<evidence type="ECO:0000256" key="1">
    <source>
        <dbReference type="ARBA" id="ARBA00004141"/>
    </source>
</evidence>
<feature type="transmembrane region" description="Helical" evidence="6">
    <location>
        <begin position="107"/>
        <end position="125"/>
    </location>
</feature>
<protein>
    <recommendedName>
        <fullName evidence="7">Major facilitator superfamily (MFS) profile domain-containing protein</fullName>
    </recommendedName>
</protein>
<dbReference type="InterPro" id="IPR036259">
    <property type="entry name" value="MFS_trans_sf"/>
</dbReference>
<keyword evidence="4 6" id="KW-0472">Membrane</keyword>
<feature type="transmembrane region" description="Helical" evidence="6">
    <location>
        <begin position="302"/>
        <end position="324"/>
    </location>
</feature>
<feature type="transmembrane region" description="Helical" evidence="6">
    <location>
        <begin position="409"/>
        <end position="432"/>
    </location>
</feature>
<feature type="transmembrane region" description="Helical" evidence="6">
    <location>
        <begin position="477"/>
        <end position="498"/>
    </location>
</feature>
<comment type="subcellular location">
    <subcellularLocation>
        <location evidence="1">Membrane</location>
        <topology evidence="1">Multi-pass membrane protein</topology>
    </subcellularLocation>
</comment>
<dbReference type="InterPro" id="IPR011701">
    <property type="entry name" value="MFS"/>
</dbReference>
<keyword evidence="9" id="KW-1185">Reference proteome</keyword>
<dbReference type="RefSeq" id="XP_064654007.1">
    <property type="nucleotide sequence ID" value="XM_064807732.1"/>
</dbReference>
<evidence type="ECO:0000313" key="8">
    <source>
        <dbReference type="EMBL" id="KAK5163565.1"/>
    </source>
</evidence>
<feature type="transmembrane region" description="Helical" evidence="6">
    <location>
        <begin position="344"/>
        <end position="365"/>
    </location>
</feature>
<feature type="region of interest" description="Disordered" evidence="5">
    <location>
        <begin position="1"/>
        <end position="20"/>
    </location>
</feature>
<evidence type="ECO:0000313" key="9">
    <source>
        <dbReference type="Proteomes" id="UP001337655"/>
    </source>
</evidence>
<gene>
    <name evidence="8" type="ORF">LTR77_010514</name>
</gene>
<dbReference type="PANTHER" id="PTHR23502">
    <property type="entry name" value="MAJOR FACILITATOR SUPERFAMILY"/>
    <property type="match status" value="1"/>
</dbReference>
<dbReference type="PROSITE" id="PS50850">
    <property type="entry name" value="MFS"/>
    <property type="match status" value="1"/>
</dbReference>
<comment type="caution">
    <text evidence="8">The sequence shown here is derived from an EMBL/GenBank/DDBJ whole genome shotgun (WGS) entry which is preliminary data.</text>
</comment>
<dbReference type="AlphaFoldDB" id="A0AAV9NWR0"/>
<feature type="transmembrane region" description="Helical" evidence="6">
    <location>
        <begin position="444"/>
        <end position="465"/>
    </location>
</feature>
<keyword evidence="3 6" id="KW-1133">Transmembrane helix</keyword>
<evidence type="ECO:0000256" key="2">
    <source>
        <dbReference type="ARBA" id="ARBA00022692"/>
    </source>
</evidence>
<evidence type="ECO:0000259" key="7">
    <source>
        <dbReference type="PROSITE" id="PS50850"/>
    </source>
</evidence>
<evidence type="ECO:0000256" key="3">
    <source>
        <dbReference type="ARBA" id="ARBA00022989"/>
    </source>
</evidence>
<dbReference type="EMBL" id="JAVRRT010000024">
    <property type="protein sequence ID" value="KAK5163565.1"/>
    <property type="molecule type" value="Genomic_DNA"/>
</dbReference>
<dbReference type="GeneID" id="89931840"/>
<dbReference type="SUPFAM" id="SSF103473">
    <property type="entry name" value="MFS general substrate transporter"/>
    <property type="match status" value="1"/>
</dbReference>
<evidence type="ECO:0000256" key="5">
    <source>
        <dbReference type="SAM" id="MobiDB-lite"/>
    </source>
</evidence>
<evidence type="ECO:0000256" key="4">
    <source>
        <dbReference type="ARBA" id="ARBA00023136"/>
    </source>
</evidence>
<dbReference type="GO" id="GO:0022857">
    <property type="term" value="F:transmembrane transporter activity"/>
    <property type="evidence" value="ECO:0007669"/>
    <property type="project" value="InterPro"/>
</dbReference>
<dbReference type="InterPro" id="IPR020846">
    <property type="entry name" value="MFS_dom"/>
</dbReference>
<dbReference type="Gene3D" id="1.20.1250.20">
    <property type="entry name" value="MFS general substrate transporter like domains"/>
    <property type="match status" value="1"/>
</dbReference>
<proteinExistence type="predicted"/>
<reference evidence="8 9" key="1">
    <citation type="submission" date="2023-08" db="EMBL/GenBank/DDBJ databases">
        <title>Black Yeasts Isolated from many extreme environments.</title>
        <authorList>
            <person name="Coleine C."/>
            <person name="Stajich J.E."/>
            <person name="Selbmann L."/>
        </authorList>
    </citation>
    <scope>NUCLEOTIDE SEQUENCE [LARGE SCALE GENOMIC DNA]</scope>
    <source>
        <strain evidence="8 9">CCFEE 5935</strain>
    </source>
</reference>
<feature type="domain" description="Major facilitator superfamily (MFS) profile" evidence="7">
    <location>
        <begin position="71"/>
        <end position="516"/>
    </location>
</feature>
<keyword evidence="2 6" id="KW-0812">Transmembrane</keyword>
<name>A0AAV9NWR0_9PEZI</name>
<feature type="transmembrane region" description="Helical" evidence="6">
    <location>
        <begin position="65"/>
        <end position="86"/>
    </location>
</feature>
<accession>A0AAV9NWR0</accession>
<feature type="transmembrane region" description="Helical" evidence="6">
    <location>
        <begin position="167"/>
        <end position="189"/>
    </location>
</feature>